<dbReference type="AlphaFoldDB" id="A0A4U5MTP5"/>
<dbReference type="Pfam" id="PF01674">
    <property type="entry name" value="Lipase_2"/>
    <property type="match status" value="1"/>
</dbReference>
<dbReference type="FunFam" id="3.40.50.1820:FF:000191">
    <property type="entry name" value="LIPaSe related"/>
    <property type="match status" value="1"/>
</dbReference>
<evidence type="ECO:0000313" key="2">
    <source>
        <dbReference type="EMBL" id="TKR73141.1"/>
    </source>
</evidence>
<dbReference type="GO" id="GO:0016298">
    <property type="term" value="F:lipase activity"/>
    <property type="evidence" value="ECO:0007669"/>
    <property type="project" value="TreeGrafter"/>
</dbReference>
<evidence type="ECO:0000256" key="1">
    <source>
        <dbReference type="SAM" id="SignalP"/>
    </source>
</evidence>
<feature type="signal peptide" evidence="1">
    <location>
        <begin position="1"/>
        <end position="17"/>
    </location>
</feature>
<keyword evidence="3" id="KW-1185">Reference proteome</keyword>
<gene>
    <name evidence="2" type="ORF">L596_020485</name>
</gene>
<reference evidence="2 3" key="1">
    <citation type="journal article" date="2015" name="Genome Biol.">
        <title>Comparative genomics of Steinernema reveals deeply conserved gene regulatory networks.</title>
        <authorList>
            <person name="Dillman A.R."/>
            <person name="Macchietto M."/>
            <person name="Porter C.F."/>
            <person name="Rogers A."/>
            <person name="Williams B."/>
            <person name="Antoshechkin I."/>
            <person name="Lee M.M."/>
            <person name="Goodwin Z."/>
            <person name="Lu X."/>
            <person name="Lewis E.E."/>
            <person name="Goodrich-Blair H."/>
            <person name="Stock S.P."/>
            <person name="Adams B.J."/>
            <person name="Sternberg P.W."/>
            <person name="Mortazavi A."/>
        </authorList>
    </citation>
    <scope>NUCLEOTIDE SEQUENCE [LARGE SCALE GENOMIC DNA]</scope>
    <source>
        <strain evidence="2 3">ALL</strain>
    </source>
</reference>
<feature type="chain" id="PRO_5020805493" description="Lipase domain-containing protein" evidence="1">
    <location>
        <begin position="18"/>
        <end position="347"/>
    </location>
</feature>
<comment type="caution">
    <text evidence="2">The sequence shown here is derived from an EMBL/GenBank/DDBJ whole genome shotgun (WGS) entry which is preliminary data.</text>
</comment>
<dbReference type="PANTHER" id="PTHR32015:SF9">
    <property type="entry name" value="LIPASE RELATED-RELATED"/>
    <property type="match status" value="1"/>
</dbReference>
<protein>
    <recommendedName>
        <fullName evidence="4">Lipase domain-containing protein</fullName>
    </recommendedName>
</protein>
<evidence type="ECO:0000313" key="3">
    <source>
        <dbReference type="Proteomes" id="UP000298663"/>
    </source>
</evidence>
<name>A0A4U5MTP5_STECR</name>
<dbReference type="GO" id="GO:0016042">
    <property type="term" value="P:lipid catabolic process"/>
    <property type="evidence" value="ECO:0007669"/>
    <property type="project" value="InterPro"/>
</dbReference>
<dbReference type="SUPFAM" id="SSF53474">
    <property type="entry name" value="alpha/beta-Hydrolases"/>
    <property type="match status" value="1"/>
</dbReference>
<keyword evidence="1" id="KW-0732">Signal</keyword>
<organism evidence="2 3">
    <name type="scientific">Steinernema carpocapsae</name>
    <name type="common">Entomopathogenic nematode</name>
    <dbReference type="NCBI Taxonomy" id="34508"/>
    <lineage>
        <taxon>Eukaryota</taxon>
        <taxon>Metazoa</taxon>
        <taxon>Ecdysozoa</taxon>
        <taxon>Nematoda</taxon>
        <taxon>Chromadorea</taxon>
        <taxon>Rhabditida</taxon>
        <taxon>Tylenchina</taxon>
        <taxon>Panagrolaimomorpha</taxon>
        <taxon>Strongyloidoidea</taxon>
        <taxon>Steinernematidae</taxon>
        <taxon>Steinernema</taxon>
    </lineage>
</organism>
<dbReference type="EMBL" id="AZBU02000006">
    <property type="protein sequence ID" value="TKR73141.1"/>
    <property type="molecule type" value="Genomic_DNA"/>
</dbReference>
<accession>A0A4U5MTP5</accession>
<dbReference type="OrthoDB" id="5786192at2759"/>
<dbReference type="InterPro" id="IPR029058">
    <property type="entry name" value="AB_hydrolase_fold"/>
</dbReference>
<evidence type="ECO:0008006" key="4">
    <source>
        <dbReference type="Google" id="ProtNLM"/>
    </source>
</evidence>
<dbReference type="Proteomes" id="UP000298663">
    <property type="component" value="Unassembled WGS sequence"/>
</dbReference>
<dbReference type="InterPro" id="IPR002918">
    <property type="entry name" value="Lipase_EstA/Esterase_EstB"/>
</dbReference>
<dbReference type="Gene3D" id="3.40.50.1820">
    <property type="entry name" value="alpha/beta hydrolase"/>
    <property type="match status" value="1"/>
</dbReference>
<reference evidence="2 3" key="2">
    <citation type="journal article" date="2019" name="G3 (Bethesda)">
        <title>Hybrid Assembly of the Genome of the Entomopathogenic Nematode Steinernema carpocapsae Identifies the X-Chromosome.</title>
        <authorList>
            <person name="Serra L."/>
            <person name="Macchietto M."/>
            <person name="Macias-Munoz A."/>
            <person name="McGill C.J."/>
            <person name="Rodriguez I.M."/>
            <person name="Rodriguez B."/>
            <person name="Murad R."/>
            <person name="Mortazavi A."/>
        </authorList>
    </citation>
    <scope>NUCLEOTIDE SEQUENCE [LARGE SCALE GENOMIC DNA]</scope>
    <source>
        <strain evidence="2 3">ALL</strain>
    </source>
</reference>
<proteinExistence type="predicted"/>
<sequence>MFYSVLYFTLGLAVTRALKGPFTQDFAKFLSMSDEYSDLQCLQHGVNGSFGGRSYADQKIRREPVIFIHGNSDGALANGKGPFSFGWTNSISYFLRHGYTSAELYALTWGDRNLANAVNRLHSCEHLKRIRNFIEAVLKYTESAKIDIISHSMGVTLARKAIKGGRVTVGRKSFCNLGEPLTERVDTFVGIAGANFGMCSCTSEIAEIVPACSYTVCSVKMFKIGFFGFQKGFWSGDVCSSQDKEDYFNKEPLTCLSATETDNCDVQDYALFLKQLNADKAKEADFVVSVWSKGDKIIGNGGLTWGTPTGLIPNSDEVLIYKNLTHEDVKSMTAKAQYDAVTKHSFV</sequence>
<dbReference type="PANTHER" id="PTHR32015">
    <property type="entry name" value="FASTING INDUCED LIPASE"/>
    <property type="match status" value="1"/>
</dbReference>